<organism evidence="1 2">
    <name type="scientific">Hibiscus sabdariffa</name>
    <name type="common">roselle</name>
    <dbReference type="NCBI Taxonomy" id="183260"/>
    <lineage>
        <taxon>Eukaryota</taxon>
        <taxon>Viridiplantae</taxon>
        <taxon>Streptophyta</taxon>
        <taxon>Embryophyta</taxon>
        <taxon>Tracheophyta</taxon>
        <taxon>Spermatophyta</taxon>
        <taxon>Magnoliopsida</taxon>
        <taxon>eudicotyledons</taxon>
        <taxon>Gunneridae</taxon>
        <taxon>Pentapetalae</taxon>
        <taxon>rosids</taxon>
        <taxon>malvids</taxon>
        <taxon>Malvales</taxon>
        <taxon>Malvaceae</taxon>
        <taxon>Malvoideae</taxon>
        <taxon>Hibiscus</taxon>
    </lineage>
</organism>
<dbReference type="EMBL" id="JBBPBM010000072">
    <property type="protein sequence ID" value="KAK8512418.1"/>
    <property type="molecule type" value="Genomic_DNA"/>
</dbReference>
<reference evidence="1 2" key="1">
    <citation type="journal article" date="2024" name="G3 (Bethesda)">
        <title>Genome assembly of Hibiscus sabdariffa L. provides insights into metabolisms of medicinal natural products.</title>
        <authorList>
            <person name="Kim T."/>
        </authorList>
    </citation>
    <scope>NUCLEOTIDE SEQUENCE [LARGE SCALE GENOMIC DNA]</scope>
    <source>
        <strain evidence="1">TK-2024</strain>
        <tissue evidence="1">Old leaves</tissue>
    </source>
</reference>
<keyword evidence="2" id="KW-1185">Reference proteome</keyword>
<dbReference type="Proteomes" id="UP001472677">
    <property type="component" value="Unassembled WGS sequence"/>
</dbReference>
<comment type="caution">
    <text evidence="1">The sequence shown here is derived from an EMBL/GenBank/DDBJ whole genome shotgun (WGS) entry which is preliminary data.</text>
</comment>
<gene>
    <name evidence="1" type="ORF">V6N12_074997</name>
</gene>
<accession>A0ABR2BZ69</accession>
<evidence type="ECO:0000313" key="2">
    <source>
        <dbReference type="Proteomes" id="UP001472677"/>
    </source>
</evidence>
<evidence type="ECO:0000313" key="1">
    <source>
        <dbReference type="EMBL" id="KAK8512418.1"/>
    </source>
</evidence>
<protein>
    <submittedName>
        <fullName evidence="1">Uncharacterized protein</fullName>
    </submittedName>
</protein>
<proteinExistence type="predicted"/>
<sequence length="226" mass="24714">MERKQTTVMVSVLNVGSFAVTQKKTSVSTIKDSGSPTMEDEHSIELEKEAFNDLFIGKDYSAIKGQDIGNIDKHIGESDLLGVNCMDALNKGGCAIVGDEYGVFPLETATLREDRGCLEALEPNICSKSPVQAAQVSPNFKAFEDAHIMGLSKELADKASDKSVTGNVRVVDQFPLARTHDFGLDEIQSGDSVDVVNGASFFPEMDYNYLGGMFRLLEIGFQRMLW</sequence>
<name>A0ABR2BZ69_9ROSI</name>